<evidence type="ECO:0000256" key="2">
    <source>
        <dbReference type="ARBA" id="ARBA00022670"/>
    </source>
</evidence>
<keyword evidence="4" id="KW-0788">Thiol protease</keyword>
<evidence type="ECO:0000256" key="5">
    <source>
        <dbReference type="SAM" id="MobiDB-lite"/>
    </source>
</evidence>
<feature type="compositionally biased region" description="Basic and acidic residues" evidence="5">
    <location>
        <begin position="60"/>
        <end position="80"/>
    </location>
</feature>
<evidence type="ECO:0000256" key="4">
    <source>
        <dbReference type="ARBA" id="ARBA00022807"/>
    </source>
</evidence>
<proteinExistence type="inferred from homology"/>
<dbReference type="PROSITE" id="PS51935">
    <property type="entry name" value="NLPC_P60"/>
    <property type="match status" value="1"/>
</dbReference>
<keyword evidence="3" id="KW-0378">Hydrolase</keyword>
<dbReference type="PANTHER" id="PTHR47053:SF1">
    <property type="entry name" value="MUREIN DD-ENDOPEPTIDASE MEPH-RELATED"/>
    <property type="match status" value="1"/>
</dbReference>
<dbReference type="Proteomes" id="UP001499884">
    <property type="component" value="Unassembled WGS sequence"/>
</dbReference>
<gene>
    <name evidence="7" type="ORF">GCM10023082_55860</name>
</gene>
<feature type="compositionally biased region" description="Low complexity" evidence="5">
    <location>
        <begin position="98"/>
        <end position="110"/>
    </location>
</feature>
<comment type="caution">
    <text evidence="7">The sequence shown here is derived from an EMBL/GenBank/DDBJ whole genome shotgun (WGS) entry which is preliminary data.</text>
</comment>
<keyword evidence="2" id="KW-0645">Protease</keyword>
<dbReference type="InterPro" id="IPR051202">
    <property type="entry name" value="Peptidase_C40"/>
</dbReference>
<evidence type="ECO:0000256" key="1">
    <source>
        <dbReference type="ARBA" id="ARBA00007074"/>
    </source>
</evidence>
<evidence type="ECO:0000259" key="6">
    <source>
        <dbReference type="PROSITE" id="PS51935"/>
    </source>
</evidence>
<dbReference type="Pfam" id="PF00877">
    <property type="entry name" value="NLPC_P60"/>
    <property type="match status" value="1"/>
</dbReference>
<evidence type="ECO:0000313" key="7">
    <source>
        <dbReference type="EMBL" id="GAA3753073.1"/>
    </source>
</evidence>
<evidence type="ECO:0000313" key="8">
    <source>
        <dbReference type="Proteomes" id="UP001499884"/>
    </source>
</evidence>
<reference evidence="8" key="1">
    <citation type="journal article" date="2019" name="Int. J. Syst. Evol. Microbiol.">
        <title>The Global Catalogue of Microorganisms (GCM) 10K type strain sequencing project: providing services to taxonomists for standard genome sequencing and annotation.</title>
        <authorList>
            <consortium name="The Broad Institute Genomics Platform"/>
            <consortium name="The Broad Institute Genome Sequencing Center for Infectious Disease"/>
            <person name="Wu L."/>
            <person name="Ma J."/>
        </authorList>
    </citation>
    <scope>NUCLEOTIDE SEQUENCE [LARGE SCALE GENOMIC DNA]</scope>
    <source>
        <strain evidence="8">JCM 30846</strain>
    </source>
</reference>
<name>A0ABP7G0F7_9ACTN</name>
<protein>
    <submittedName>
        <fullName evidence="7">C40 family peptidase</fullName>
    </submittedName>
</protein>
<evidence type="ECO:0000256" key="3">
    <source>
        <dbReference type="ARBA" id="ARBA00022801"/>
    </source>
</evidence>
<organism evidence="7 8">
    <name type="scientific">Streptomyces tremellae</name>
    <dbReference type="NCBI Taxonomy" id="1124239"/>
    <lineage>
        <taxon>Bacteria</taxon>
        <taxon>Bacillati</taxon>
        <taxon>Actinomycetota</taxon>
        <taxon>Actinomycetes</taxon>
        <taxon>Kitasatosporales</taxon>
        <taxon>Streptomycetaceae</taxon>
        <taxon>Streptomyces</taxon>
    </lineage>
</organism>
<dbReference type="SUPFAM" id="SSF54001">
    <property type="entry name" value="Cysteine proteinases"/>
    <property type="match status" value="1"/>
</dbReference>
<dbReference type="PANTHER" id="PTHR47053">
    <property type="entry name" value="MUREIN DD-ENDOPEPTIDASE MEPH-RELATED"/>
    <property type="match status" value="1"/>
</dbReference>
<dbReference type="Gene3D" id="3.90.1720.10">
    <property type="entry name" value="endopeptidase domain like (from Nostoc punctiforme)"/>
    <property type="match status" value="1"/>
</dbReference>
<dbReference type="InterPro" id="IPR038765">
    <property type="entry name" value="Papain-like_cys_pep_sf"/>
</dbReference>
<dbReference type="InterPro" id="IPR000064">
    <property type="entry name" value="NLP_P60_dom"/>
</dbReference>
<accession>A0ABP7G0F7</accession>
<comment type="similarity">
    <text evidence="1">Belongs to the peptidase C40 family.</text>
</comment>
<feature type="region of interest" description="Disordered" evidence="5">
    <location>
        <begin position="60"/>
        <end position="110"/>
    </location>
</feature>
<keyword evidence="8" id="KW-1185">Reference proteome</keyword>
<dbReference type="EMBL" id="BAABEP010000058">
    <property type="protein sequence ID" value="GAA3753073.1"/>
    <property type="molecule type" value="Genomic_DNA"/>
</dbReference>
<feature type="domain" description="NlpC/P60" evidence="6">
    <location>
        <begin position="113"/>
        <end position="230"/>
    </location>
</feature>
<sequence>MTETIEMPTLSADLTTTVAQSAQATQQIALTMQTRAQLQSQEDAAVKDAATAAKKAKSKAEAAAKARAEAKRKAQEEARAKAAAAARASRSTVRTELASSSTPSTSVSTSTATGSAASIVAFVQAHIGDAYVMGSTGPNAFDCSGLVQAAYRTVGVDLPRVSQSQSTAGTQVSLSSVQPGDILYWGSAGSAYHVAIYVGDGKFVGAQNPSSGVVEHDMSYDQPTGAVRVL</sequence>